<dbReference type="OrthoDB" id="3049395at2759"/>
<protein>
    <submittedName>
        <fullName evidence="2">Uncharacterized protein</fullName>
    </submittedName>
</protein>
<reference evidence="2 3" key="1">
    <citation type="journal article" date="2019" name="Nat. Ecol. Evol.">
        <title>Megaphylogeny resolves global patterns of mushroom evolution.</title>
        <authorList>
            <person name="Varga T."/>
            <person name="Krizsan K."/>
            <person name="Foldi C."/>
            <person name="Dima B."/>
            <person name="Sanchez-Garcia M."/>
            <person name="Sanchez-Ramirez S."/>
            <person name="Szollosi G.J."/>
            <person name="Szarkandi J.G."/>
            <person name="Papp V."/>
            <person name="Albert L."/>
            <person name="Andreopoulos W."/>
            <person name="Angelini C."/>
            <person name="Antonin V."/>
            <person name="Barry K.W."/>
            <person name="Bougher N.L."/>
            <person name="Buchanan P."/>
            <person name="Buyck B."/>
            <person name="Bense V."/>
            <person name="Catcheside P."/>
            <person name="Chovatia M."/>
            <person name="Cooper J."/>
            <person name="Damon W."/>
            <person name="Desjardin D."/>
            <person name="Finy P."/>
            <person name="Geml J."/>
            <person name="Haridas S."/>
            <person name="Hughes K."/>
            <person name="Justo A."/>
            <person name="Karasinski D."/>
            <person name="Kautmanova I."/>
            <person name="Kiss B."/>
            <person name="Kocsube S."/>
            <person name="Kotiranta H."/>
            <person name="LaButti K.M."/>
            <person name="Lechner B.E."/>
            <person name="Liimatainen K."/>
            <person name="Lipzen A."/>
            <person name="Lukacs Z."/>
            <person name="Mihaltcheva S."/>
            <person name="Morgado L.N."/>
            <person name="Niskanen T."/>
            <person name="Noordeloos M.E."/>
            <person name="Ohm R.A."/>
            <person name="Ortiz-Santana B."/>
            <person name="Ovrebo C."/>
            <person name="Racz N."/>
            <person name="Riley R."/>
            <person name="Savchenko A."/>
            <person name="Shiryaev A."/>
            <person name="Soop K."/>
            <person name="Spirin V."/>
            <person name="Szebenyi C."/>
            <person name="Tomsovsky M."/>
            <person name="Tulloss R.E."/>
            <person name="Uehling J."/>
            <person name="Grigoriev I.V."/>
            <person name="Vagvolgyi C."/>
            <person name="Papp T."/>
            <person name="Martin F.M."/>
            <person name="Miettinen O."/>
            <person name="Hibbett D.S."/>
            <person name="Nagy L.G."/>
        </authorList>
    </citation>
    <scope>NUCLEOTIDE SEQUENCE [LARGE SCALE GENOMIC DNA]</scope>
    <source>
        <strain evidence="2 3">FP101781</strain>
    </source>
</reference>
<accession>A0A4Y7SCV2</accession>
<feature type="non-terminal residue" evidence="2">
    <location>
        <position position="141"/>
    </location>
</feature>
<dbReference type="EMBL" id="QPFP01000195">
    <property type="protein sequence ID" value="TEB19371.1"/>
    <property type="molecule type" value="Genomic_DNA"/>
</dbReference>
<keyword evidence="3" id="KW-1185">Reference proteome</keyword>
<feature type="region of interest" description="Disordered" evidence="1">
    <location>
        <begin position="1"/>
        <end position="36"/>
    </location>
</feature>
<proteinExistence type="predicted"/>
<feature type="compositionally biased region" description="Acidic residues" evidence="1">
    <location>
        <begin position="1"/>
        <end position="15"/>
    </location>
</feature>
<gene>
    <name evidence="2" type="ORF">FA13DRAFT_1647016</name>
</gene>
<organism evidence="2 3">
    <name type="scientific">Coprinellus micaceus</name>
    <name type="common">Glistening ink-cap mushroom</name>
    <name type="synonym">Coprinus micaceus</name>
    <dbReference type="NCBI Taxonomy" id="71717"/>
    <lineage>
        <taxon>Eukaryota</taxon>
        <taxon>Fungi</taxon>
        <taxon>Dikarya</taxon>
        <taxon>Basidiomycota</taxon>
        <taxon>Agaricomycotina</taxon>
        <taxon>Agaricomycetes</taxon>
        <taxon>Agaricomycetidae</taxon>
        <taxon>Agaricales</taxon>
        <taxon>Agaricineae</taxon>
        <taxon>Psathyrellaceae</taxon>
        <taxon>Coprinellus</taxon>
    </lineage>
</organism>
<dbReference type="AlphaFoldDB" id="A0A4Y7SCV2"/>
<sequence length="141" mass="16263">MDDESDDGSDSDLSESESVVPRRDHETRHSHRSRNLVYASRQAYKKRLREATSEKDMWRVVHDMMYARRTFNAMPVVRLFESFQKRMNPSPSGHPSFNMDVLLCHQMTSDTIPERTVDQTADTVFSSPFTVDEIAAAKAHL</sequence>
<name>A0A4Y7SCV2_COPMI</name>
<evidence type="ECO:0000313" key="3">
    <source>
        <dbReference type="Proteomes" id="UP000298030"/>
    </source>
</evidence>
<dbReference type="Proteomes" id="UP000298030">
    <property type="component" value="Unassembled WGS sequence"/>
</dbReference>
<comment type="caution">
    <text evidence="2">The sequence shown here is derived from an EMBL/GenBank/DDBJ whole genome shotgun (WGS) entry which is preliminary data.</text>
</comment>
<evidence type="ECO:0000256" key="1">
    <source>
        <dbReference type="SAM" id="MobiDB-lite"/>
    </source>
</evidence>
<evidence type="ECO:0000313" key="2">
    <source>
        <dbReference type="EMBL" id="TEB19371.1"/>
    </source>
</evidence>